<protein>
    <submittedName>
        <fullName evidence="9">ABC transporter permease</fullName>
    </submittedName>
</protein>
<dbReference type="CDD" id="cd06261">
    <property type="entry name" value="TM_PBP2"/>
    <property type="match status" value="1"/>
</dbReference>
<organism evidence="9 10">
    <name type="scientific">Microbacterium betulae</name>
    <dbReference type="NCBI Taxonomy" id="2981139"/>
    <lineage>
        <taxon>Bacteria</taxon>
        <taxon>Bacillati</taxon>
        <taxon>Actinomycetota</taxon>
        <taxon>Actinomycetes</taxon>
        <taxon>Micrococcales</taxon>
        <taxon>Microbacteriaceae</taxon>
        <taxon>Microbacterium</taxon>
    </lineage>
</organism>
<keyword evidence="3" id="KW-1003">Cell membrane</keyword>
<name>A0AA97FK04_9MICO</name>
<dbReference type="GO" id="GO:0005886">
    <property type="term" value="C:plasma membrane"/>
    <property type="evidence" value="ECO:0007669"/>
    <property type="project" value="UniProtKB-SubCell"/>
</dbReference>
<dbReference type="PANTHER" id="PTHR43386">
    <property type="entry name" value="OLIGOPEPTIDE TRANSPORT SYSTEM PERMEASE PROTEIN APPC"/>
    <property type="match status" value="1"/>
</dbReference>
<evidence type="ECO:0000256" key="6">
    <source>
        <dbReference type="ARBA" id="ARBA00023136"/>
    </source>
</evidence>
<evidence type="ECO:0000313" key="10">
    <source>
        <dbReference type="Proteomes" id="UP001305498"/>
    </source>
</evidence>
<dbReference type="InterPro" id="IPR050366">
    <property type="entry name" value="BP-dependent_transpt_permease"/>
</dbReference>
<dbReference type="Pfam" id="PF00528">
    <property type="entry name" value="BPD_transp_1"/>
    <property type="match status" value="1"/>
</dbReference>
<feature type="transmembrane region" description="Helical" evidence="7">
    <location>
        <begin position="203"/>
        <end position="226"/>
    </location>
</feature>
<feature type="domain" description="ABC transmembrane type-1" evidence="8">
    <location>
        <begin position="82"/>
        <end position="271"/>
    </location>
</feature>
<dbReference type="PROSITE" id="PS50928">
    <property type="entry name" value="ABC_TM1"/>
    <property type="match status" value="1"/>
</dbReference>
<gene>
    <name evidence="9" type="ORF">N8K70_02050</name>
</gene>
<keyword evidence="5 7" id="KW-1133">Transmembrane helix</keyword>
<feature type="transmembrane region" description="Helical" evidence="7">
    <location>
        <begin position="130"/>
        <end position="158"/>
    </location>
</feature>
<dbReference type="AlphaFoldDB" id="A0AA97FK04"/>
<reference evidence="9 10" key="1">
    <citation type="submission" date="2023-02" db="EMBL/GenBank/DDBJ databases">
        <title>Microbacterium betulae sp. nov., isolated from birch wood.</title>
        <authorList>
            <person name="Pasciak M."/>
            <person name="Pawlik K.J."/>
            <person name="Martynowski D."/>
            <person name="Laczmanski L."/>
            <person name="Ciekot J."/>
            <person name="Szponar B."/>
            <person name="Wojcik-Fatla A."/>
            <person name="Mackiewicz B."/>
            <person name="Farian E."/>
            <person name="Cholewa G."/>
            <person name="Cholewa A."/>
            <person name="Dutkiewicz J."/>
        </authorList>
    </citation>
    <scope>NUCLEOTIDE SEQUENCE [LARGE SCALE GENOMIC DNA]</scope>
    <source>
        <strain evidence="9 10">AB</strain>
    </source>
</reference>
<evidence type="ECO:0000256" key="3">
    <source>
        <dbReference type="ARBA" id="ARBA00022475"/>
    </source>
</evidence>
<dbReference type="InterPro" id="IPR025966">
    <property type="entry name" value="OppC_N"/>
</dbReference>
<dbReference type="EMBL" id="CP118157">
    <property type="protein sequence ID" value="WOF23484.1"/>
    <property type="molecule type" value="Genomic_DNA"/>
</dbReference>
<evidence type="ECO:0000256" key="4">
    <source>
        <dbReference type="ARBA" id="ARBA00022692"/>
    </source>
</evidence>
<feature type="transmembrane region" description="Helical" evidence="7">
    <location>
        <begin position="22"/>
        <end position="43"/>
    </location>
</feature>
<dbReference type="Gene3D" id="1.10.3720.10">
    <property type="entry name" value="MetI-like"/>
    <property type="match status" value="1"/>
</dbReference>
<evidence type="ECO:0000313" key="9">
    <source>
        <dbReference type="EMBL" id="WOF23484.1"/>
    </source>
</evidence>
<dbReference type="GO" id="GO:0055085">
    <property type="term" value="P:transmembrane transport"/>
    <property type="evidence" value="ECO:0007669"/>
    <property type="project" value="InterPro"/>
</dbReference>
<accession>A0AA97FK04</accession>
<comment type="subcellular location">
    <subcellularLocation>
        <location evidence="1 7">Cell membrane</location>
        <topology evidence="1 7">Multi-pass membrane protein</topology>
    </subcellularLocation>
</comment>
<dbReference type="Proteomes" id="UP001305498">
    <property type="component" value="Chromosome"/>
</dbReference>
<comment type="similarity">
    <text evidence="7">Belongs to the binding-protein-dependent transport system permease family.</text>
</comment>
<sequence length="282" mass="29371">MTVAAFETAAAPGAERRRSGTLVAGAVIVSAVVLAAVLAPVVATHDPLAQDLTGGLQPPSAEHWLGTDQLGRDLWSRIVHAARTDLRVGVLAVIAPAVIGTAIGLIAGYFGGWAERIATYLVDVNLSFPFYVIVLAMVALLGTGDIAIYVTFALVAWVNYARVVATVTAGFVRENWVVAARGGGLSHGRVVLRHVLPNALPQIVVILVGDIVFVILAVVTMSYLGLGIQPPTPNWGGMISDGQAFLATRPWIALFPGAAILVTGVGFSLLADGVADRVRSGR</sequence>
<keyword evidence="4 7" id="KW-0812">Transmembrane</keyword>
<dbReference type="InterPro" id="IPR000515">
    <property type="entry name" value="MetI-like"/>
</dbReference>
<dbReference type="PANTHER" id="PTHR43386:SF1">
    <property type="entry name" value="D,D-DIPEPTIDE TRANSPORT SYSTEM PERMEASE PROTEIN DDPC-RELATED"/>
    <property type="match status" value="1"/>
</dbReference>
<dbReference type="InterPro" id="IPR035906">
    <property type="entry name" value="MetI-like_sf"/>
</dbReference>
<dbReference type="KEGG" id="mbet:N8K70_02050"/>
<feature type="transmembrane region" description="Helical" evidence="7">
    <location>
        <begin position="251"/>
        <end position="275"/>
    </location>
</feature>
<evidence type="ECO:0000256" key="1">
    <source>
        <dbReference type="ARBA" id="ARBA00004651"/>
    </source>
</evidence>
<keyword evidence="10" id="KW-1185">Reference proteome</keyword>
<dbReference type="RefSeq" id="WP_317139956.1">
    <property type="nucleotide sequence ID" value="NZ_CP118157.1"/>
</dbReference>
<dbReference type="SUPFAM" id="SSF161098">
    <property type="entry name" value="MetI-like"/>
    <property type="match status" value="1"/>
</dbReference>
<feature type="transmembrane region" description="Helical" evidence="7">
    <location>
        <begin position="86"/>
        <end position="110"/>
    </location>
</feature>
<evidence type="ECO:0000256" key="5">
    <source>
        <dbReference type="ARBA" id="ARBA00022989"/>
    </source>
</evidence>
<evidence type="ECO:0000256" key="2">
    <source>
        <dbReference type="ARBA" id="ARBA00022448"/>
    </source>
</evidence>
<evidence type="ECO:0000256" key="7">
    <source>
        <dbReference type="RuleBase" id="RU363032"/>
    </source>
</evidence>
<dbReference type="Pfam" id="PF12911">
    <property type="entry name" value="OppC_N"/>
    <property type="match status" value="1"/>
</dbReference>
<keyword evidence="6 7" id="KW-0472">Membrane</keyword>
<evidence type="ECO:0000259" key="8">
    <source>
        <dbReference type="PROSITE" id="PS50928"/>
    </source>
</evidence>
<keyword evidence="2 7" id="KW-0813">Transport</keyword>
<proteinExistence type="inferred from homology"/>